<dbReference type="AlphaFoldDB" id="A0A9X1VDA8"/>
<proteinExistence type="predicted"/>
<evidence type="ECO:0000313" key="3">
    <source>
        <dbReference type="Proteomes" id="UP001139193"/>
    </source>
</evidence>
<dbReference type="Proteomes" id="UP001139193">
    <property type="component" value="Unassembled WGS sequence"/>
</dbReference>
<comment type="caution">
    <text evidence="2">The sequence shown here is derived from an EMBL/GenBank/DDBJ whole genome shotgun (WGS) entry which is preliminary data.</text>
</comment>
<keyword evidence="1" id="KW-0732">Signal</keyword>
<organism evidence="2 3">
    <name type="scientific">Hymenobacter cyanobacteriorum</name>
    <dbReference type="NCBI Taxonomy" id="2926463"/>
    <lineage>
        <taxon>Bacteria</taxon>
        <taxon>Pseudomonadati</taxon>
        <taxon>Bacteroidota</taxon>
        <taxon>Cytophagia</taxon>
        <taxon>Cytophagales</taxon>
        <taxon>Hymenobacteraceae</taxon>
        <taxon>Hymenobacter</taxon>
    </lineage>
</organism>
<sequence>MKTLYTLFAIASLTLLAPTGHAANLRTDDPTEAARKTAAREKVVTAAKAAKAAKTAKKSTAYRFRKFKATLNHGMLVLLGLEDSKAVTSPAKLNRQLHIHQKHLKTKAKLEAKARRRRTSHLFG</sequence>
<feature type="chain" id="PRO_5040875164" evidence="1">
    <location>
        <begin position="23"/>
        <end position="124"/>
    </location>
</feature>
<keyword evidence="3" id="KW-1185">Reference proteome</keyword>
<gene>
    <name evidence="2" type="ORF">MON38_04145</name>
</gene>
<feature type="signal peptide" evidence="1">
    <location>
        <begin position="1"/>
        <end position="22"/>
    </location>
</feature>
<evidence type="ECO:0000313" key="2">
    <source>
        <dbReference type="EMBL" id="MCI1186597.1"/>
    </source>
</evidence>
<reference evidence="2" key="1">
    <citation type="submission" date="2022-03" db="EMBL/GenBank/DDBJ databases">
        <title>Bacterial whole genome sequence for Hymenobacter sp. DH14.</title>
        <authorList>
            <person name="Le V."/>
        </authorList>
    </citation>
    <scope>NUCLEOTIDE SEQUENCE</scope>
    <source>
        <strain evidence="2">DH14</strain>
    </source>
</reference>
<dbReference type="RefSeq" id="WP_241934867.1">
    <property type="nucleotide sequence ID" value="NZ_JALBGC010000001.1"/>
</dbReference>
<protein>
    <submittedName>
        <fullName evidence="2">Uncharacterized protein</fullName>
    </submittedName>
</protein>
<dbReference type="EMBL" id="JALBGC010000001">
    <property type="protein sequence ID" value="MCI1186597.1"/>
    <property type="molecule type" value="Genomic_DNA"/>
</dbReference>
<name>A0A9X1VDA8_9BACT</name>
<accession>A0A9X1VDA8</accession>
<evidence type="ECO:0000256" key="1">
    <source>
        <dbReference type="SAM" id="SignalP"/>
    </source>
</evidence>